<accession>A0ABY6MSG8</accession>
<keyword evidence="1" id="KW-0472">Membrane</keyword>
<sequence length="111" mass="11558">MTERLLWIIVACGIGTFLMRLLPLYWRPSPVPSPAARALRRMLEALGPAAIAALLVVSLWPYVGRGSGTLGAAGALAGLAGVALARGWWGGLALPTLFGVVCHGLVRWAGA</sequence>
<keyword evidence="1" id="KW-1133">Transmembrane helix</keyword>
<evidence type="ECO:0000256" key="1">
    <source>
        <dbReference type="SAM" id="Phobius"/>
    </source>
</evidence>
<keyword evidence="3" id="KW-1185">Reference proteome</keyword>
<proteinExistence type="predicted"/>
<dbReference type="RefSeq" id="WP_264892633.1">
    <property type="nucleotide sequence ID" value="NZ_CP110257.1"/>
</dbReference>
<feature type="transmembrane region" description="Helical" evidence="1">
    <location>
        <begin position="5"/>
        <end position="25"/>
    </location>
</feature>
<evidence type="ECO:0000313" key="3">
    <source>
        <dbReference type="Proteomes" id="UP001163266"/>
    </source>
</evidence>
<evidence type="ECO:0000313" key="2">
    <source>
        <dbReference type="EMBL" id="UZD54942.1"/>
    </source>
</evidence>
<gene>
    <name evidence="2" type="ORF">OMP39_14960</name>
</gene>
<dbReference type="InterPro" id="IPR008407">
    <property type="entry name" value="Brnchd-chn_aa_trnsp_AzlD"/>
</dbReference>
<name>A0ABY6MSG8_9BURK</name>
<feature type="transmembrane region" description="Helical" evidence="1">
    <location>
        <begin position="70"/>
        <end position="89"/>
    </location>
</feature>
<feature type="transmembrane region" description="Helical" evidence="1">
    <location>
        <begin position="45"/>
        <end position="63"/>
    </location>
</feature>
<dbReference type="Proteomes" id="UP001163266">
    <property type="component" value="Chromosome"/>
</dbReference>
<dbReference type="EMBL" id="CP110257">
    <property type="protein sequence ID" value="UZD54942.1"/>
    <property type="molecule type" value="Genomic_DNA"/>
</dbReference>
<protein>
    <submittedName>
        <fullName evidence="2">AzlD domain-containing protein</fullName>
    </submittedName>
</protein>
<dbReference type="Pfam" id="PF05437">
    <property type="entry name" value="AzlD"/>
    <property type="match status" value="1"/>
</dbReference>
<keyword evidence="1" id="KW-0812">Transmembrane</keyword>
<organism evidence="2 3">
    <name type="scientific">Caldimonas aquatica</name>
    <dbReference type="NCBI Taxonomy" id="376175"/>
    <lineage>
        <taxon>Bacteria</taxon>
        <taxon>Pseudomonadati</taxon>
        <taxon>Pseudomonadota</taxon>
        <taxon>Betaproteobacteria</taxon>
        <taxon>Burkholderiales</taxon>
        <taxon>Sphaerotilaceae</taxon>
        <taxon>Caldimonas</taxon>
    </lineage>
</organism>
<reference evidence="2" key="1">
    <citation type="submission" date="2022-10" db="EMBL/GenBank/DDBJ databases">
        <title>Complete genome sequence of Schlegelella aquatica LMG 23380.</title>
        <authorList>
            <person name="Musilova J."/>
            <person name="Kourilova X."/>
            <person name="Bezdicek M."/>
            <person name="Hermankova K."/>
            <person name="Obruca S."/>
            <person name="Sedlar K."/>
        </authorList>
    </citation>
    <scope>NUCLEOTIDE SEQUENCE</scope>
    <source>
        <strain evidence="2">LMG 23380</strain>
    </source>
</reference>